<dbReference type="Proteomes" id="UP000249453">
    <property type="component" value="Unassembled WGS sequence"/>
</dbReference>
<keyword evidence="4" id="KW-1003">Cell membrane</keyword>
<dbReference type="GO" id="GO:0005886">
    <property type="term" value="C:plasma membrane"/>
    <property type="evidence" value="ECO:0007669"/>
    <property type="project" value="UniProtKB-SubCell"/>
</dbReference>
<evidence type="ECO:0000256" key="1">
    <source>
        <dbReference type="ARBA" id="ARBA00004651"/>
    </source>
</evidence>
<sequence>MSGVKRFFKTGEGIAGALILGLLVLAALFAPILFPGDPLRIVSTPLIEPFEQPGLLFGTDRLGRNVIAGIFYGARTSLLVGLVAAAAALIAGSIIGTLAGFAGGAVDETLMRITEAFQTVPGFLLALALISIAGPSMPVLIAAIALSSWTQAARLTRGQVLSIRERDYVASARVIGMHPLEIAFRQIFPNAIPPVLALAPIIVASAILIEAALSFLGLGDPNRVTWGGMIAEGRMVLRSAPWLSVLPGLALALTVVGTYLIGEALTTAQHSREVGL</sequence>
<comment type="caution">
    <text evidence="12">The sequence shown here is derived from an EMBL/GenBank/DDBJ whole genome shotgun (WGS) entry which is preliminary data.</text>
</comment>
<dbReference type="InterPro" id="IPR000515">
    <property type="entry name" value="MetI-like"/>
</dbReference>
<dbReference type="OrthoDB" id="9766870at2"/>
<keyword evidence="3 10" id="KW-0813">Transport</keyword>
<evidence type="ECO:0000256" key="7">
    <source>
        <dbReference type="ARBA" id="ARBA00022927"/>
    </source>
</evidence>
<evidence type="ECO:0000256" key="3">
    <source>
        <dbReference type="ARBA" id="ARBA00022448"/>
    </source>
</evidence>
<comment type="similarity">
    <text evidence="2 10">Belongs to the binding-protein-dependent transport system permease family.</text>
</comment>
<proteinExistence type="inferred from homology"/>
<feature type="domain" description="ABC transmembrane type-1" evidence="11">
    <location>
        <begin position="74"/>
        <end position="262"/>
    </location>
</feature>
<dbReference type="PANTHER" id="PTHR43386:SF1">
    <property type="entry name" value="D,D-DIPEPTIDE TRANSPORT SYSTEM PERMEASE PROTEIN DDPC-RELATED"/>
    <property type="match status" value="1"/>
</dbReference>
<keyword evidence="7" id="KW-0653">Protein transport</keyword>
<feature type="transmembrane region" description="Helical" evidence="10">
    <location>
        <begin position="239"/>
        <end position="262"/>
    </location>
</feature>
<evidence type="ECO:0000256" key="9">
    <source>
        <dbReference type="ARBA" id="ARBA00023136"/>
    </source>
</evidence>
<evidence type="ECO:0000313" key="12">
    <source>
        <dbReference type="EMBL" id="RAK25444.1"/>
    </source>
</evidence>
<accession>A0A364JRU4</accession>
<dbReference type="AlphaFoldDB" id="A0A364JRU4"/>
<dbReference type="InterPro" id="IPR050366">
    <property type="entry name" value="BP-dependent_transpt_permease"/>
</dbReference>
<gene>
    <name evidence="12" type="ORF">C7374_1247</name>
</gene>
<keyword evidence="8 10" id="KW-1133">Transmembrane helix</keyword>
<keyword evidence="6" id="KW-0571">Peptide transport</keyword>
<dbReference type="CDD" id="cd06261">
    <property type="entry name" value="TM_PBP2"/>
    <property type="match status" value="1"/>
</dbReference>
<dbReference type="RefSeq" id="WP_111576438.1">
    <property type="nucleotide sequence ID" value="NZ_JBHEEY010000024.1"/>
</dbReference>
<evidence type="ECO:0000256" key="5">
    <source>
        <dbReference type="ARBA" id="ARBA00022692"/>
    </source>
</evidence>
<organism evidence="12 13">
    <name type="scientific">Falsochrobactrum ovis</name>
    <dbReference type="NCBI Taxonomy" id="1293442"/>
    <lineage>
        <taxon>Bacteria</taxon>
        <taxon>Pseudomonadati</taxon>
        <taxon>Pseudomonadota</taxon>
        <taxon>Alphaproteobacteria</taxon>
        <taxon>Hyphomicrobiales</taxon>
        <taxon>Brucellaceae</taxon>
        <taxon>Falsochrobactrum</taxon>
    </lineage>
</organism>
<dbReference type="InterPro" id="IPR035906">
    <property type="entry name" value="MetI-like_sf"/>
</dbReference>
<dbReference type="PROSITE" id="PS50928">
    <property type="entry name" value="ABC_TM1"/>
    <property type="match status" value="1"/>
</dbReference>
<dbReference type="Gene3D" id="1.10.3720.10">
    <property type="entry name" value="MetI-like"/>
    <property type="match status" value="1"/>
</dbReference>
<evidence type="ECO:0000256" key="10">
    <source>
        <dbReference type="RuleBase" id="RU363032"/>
    </source>
</evidence>
<dbReference type="GO" id="GO:0055085">
    <property type="term" value="P:transmembrane transport"/>
    <property type="evidence" value="ECO:0007669"/>
    <property type="project" value="InterPro"/>
</dbReference>
<dbReference type="GO" id="GO:0015031">
    <property type="term" value="P:protein transport"/>
    <property type="evidence" value="ECO:0007669"/>
    <property type="project" value="UniProtKB-KW"/>
</dbReference>
<evidence type="ECO:0000256" key="6">
    <source>
        <dbReference type="ARBA" id="ARBA00022856"/>
    </source>
</evidence>
<feature type="transmembrane region" description="Helical" evidence="10">
    <location>
        <begin position="14"/>
        <end position="34"/>
    </location>
</feature>
<name>A0A364JRU4_9HYPH</name>
<dbReference type="GO" id="GO:0015833">
    <property type="term" value="P:peptide transport"/>
    <property type="evidence" value="ECO:0007669"/>
    <property type="project" value="UniProtKB-KW"/>
</dbReference>
<keyword evidence="5 10" id="KW-0812">Transmembrane</keyword>
<evidence type="ECO:0000313" key="13">
    <source>
        <dbReference type="Proteomes" id="UP000249453"/>
    </source>
</evidence>
<evidence type="ECO:0000256" key="2">
    <source>
        <dbReference type="ARBA" id="ARBA00009306"/>
    </source>
</evidence>
<feature type="transmembrane region" description="Helical" evidence="10">
    <location>
        <begin position="195"/>
        <end position="219"/>
    </location>
</feature>
<dbReference type="EMBL" id="QLMK01000024">
    <property type="protein sequence ID" value="RAK25444.1"/>
    <property type="molecule type" value="Genomic_DNA"/>
</dbReference>
<keyword evidence="13" id="KW-1185">Reference proteome</keyword>
<evidence type="ECO:0000259" key="11">
    <source>
        <dbReference type="PROSITE" id="PS50928"/>
    </source>
</evidence>
<reference evidence="12 13" key="1">
    <citation type="submission" date="2018-06" db="EMBL/GenBank/DDBJ databases">
        <title>Genomic Encyclopedia of Type Strains, Phase IV (KMG-IV): sequencing the most valuable type-strain genomes for metagenomic binning, comparative biology and taxonomic classification.</title>
        <authorList>
            <person name="Goeker M."/>
        </authorList>
    </citation>
    <scope>NUCLEOTIDE SEQUENCE [LARGE SCALE GENOMIC DNA]</scope>
    <source>
        <strain evidence="12 13">DSM 26720</strain>
    </source>
</reference>
<feature type="transmembrane region" description="Helical" evidence="10">
    <location>
        <begin position="122"/>
        <end position="147"/>
    </location>
</feature>
<dbReference type="SUPFAM" id="SSF161098">
    <property type="entry name" value="MetI-like"/>
    <property type="match status" value="1"/>
</dbReference>
<keyword evidence="9 10" id="KW-0472">Membrane</keyword>
<feature type="transmembrane region" description="Helical" evidence="10">
    <location>
        <begin position="78"/>
        <end position="102"/>
    </location>
</feature>
<evidence type="ECO:0000256" key="8">
    <source>
        <dbReference type="ARBA" id="ARBA00022989"/>
    </source>
</evidence>
<dbReference type="PANTHER" id="PTHR43386">
    <property type="entry name" value="OLIGOPEPTIDE TRANSPORT SYSTEM PERMEASE PROTEIN APPC"/>
    <property type="match status" value="1"/>
</dbReference>
<dbReference type="Pfam" id="PF00528">
    <property type="entry name" value="BPD_transp_1"/>
    <property type="match status" value="1"/>
</dbReference>
<comment type="subcellular location">
    <subcellularLocation>
        <location evidence="1 10">Cell membrane</location>
        <topology evidence="1 10">Multi-pass membrane protein</topology>
    </subcellularLocation>
</comment>
<protein>
    <submittedName>
        <fullName evidence="12">Peptide/nickel transport system permease protein</fullName>
    </submittedName>
</protein>
<evidence type="ECO:0000256" key="4">
    <source>
        <dbReference type="ARBA" id="ARBA00022475"/>
    </source>
</evidence>